<dbReference type="EMBL" id="SMLL01000005">
    <property type="protein sequence ID" value="TFY98588.1"/>
    <property type="molecule type" value="Genomic_DNA"/>
</dbReference>
<comment type="similarity">
    <text evidence="1 2">Belongs to the small heat shock protein (HSP20) family.</text>
</comment>
<dbReference type="AlphaFoldDB" id="A0A4Z0BL05"/>
<dbReference type="InterPro" id="IPR008978">
    <property type="entry name" value="HSP20-like_chaperone"/>
</dbReference>
<evidence type="ECO:0000313" key="5">
    <source>
        <dbReference type="Proteomes" id="UP000297564"/>
    </source>
</evidence>
<name>A0A4Z0BL05_9BURK</name>
<gene>
    <name evidence="4" type="ORF">EZ242_13725</name>
</gene>
<dbReference type="SUPFAM" id="SSF49764">
    <property type="entry name" value="HSP20-like chaperones"/>
    <property type="match status" value="1"/>
</dbReference>
<dbReference type="InterPro" id="IPR002068">
    <property type="entry name" value="A-crystallin/Hsp20_dom"/>
</dbReference>
<dbReference type="OrthoDB" id="9808910at2"/>
<accession>A0A4Z0BL05</accession>
<evidence type="ECO:0000256" key="2">
    <source>
        <dbReference type="RuleBase" id="RU003616"/>
    </source>
</evidence>
<proteinExistence type="inferred from homology"/>
<comment type="caution">
    <text evidence="4">The sequence shown here is derived from an EMBL/GenBank/DDBJ whole genome shotgun (WGS) entry which is preliminary data.</text>
</comment>
<keyword evidence="5" id="KW-1185">Reference proteome</keyword>
<evidence type="ECO:0000259" key="3">
    <source>
        <dbReference type="PROSITE" id="PS01031"/>
    </source>
</evidence>
<sequence>MSQLRLRESATDPFEAAFRRFFSPALADTGTPLMSMRLDVTESAAAYQVQAELPGVRKEDIQVRVDGNVVQIDAESRSEREQQDPAKAKGERVLRTERYYGTISRTFSLASDIDDGKVEARYADGVLQLTLPKKAPQEGRKITVQ</sequence>
<dbReference type="Gene3D" id="2.60.40.790">
    <property type="match status" value="1"/>
</dbReference>
<reference evidence="4 5" key="1">
    <citation type="submission" date="2019-03" db="EMBL/GenBank/DDBJ databases">
        <title>Ramlibacter rhizophilus CCTCC AB2015357, whole genome shotgun sequence.</title>
        <authorList>
            <person name="Zhang X."/>
            <person name="Feng G."/>
            <person name="Zhu H."/>
        </authorList>
    </citation>
    <scope>NUCLEOTIDE SEQUENCE [LARGE SCALE GENOMIC DNA]</scope>
    <source>
        <strain evidence="4 5">CCTCC AB2015357</strain>
    </source>
</reference>
<dbReference type="PANTHER" id="PTHR11527">
    <property type="entry name" value="HEAT-SHOCK PROTEIN 20 FAMILY MEMBER"/>
    <property type="match status" value="1"/>
</dbReference>
<dbReference type="Pfam" id="PF00011">
    <property type="entry name" value="HSP20"/>
    <property type="match status" value="1"/>
</dbReference>
<organism evidence="4 5">
    <name type="scientific">Ramlibacter rhizophilus</name>
    <dbReference type="NCBI Taxonomy" id="1781167"/>
    <lineage>
        <taxon>Bacteria</taxon>
        <taxon>Pseudomonadati</taxon>
        <taxon>Pseudomonadota</taxon>
        <taxon>Betaproteobacteria</taxon>
        <taxon>Burkholderiales</taxon>
        <taxon>Comamonadaceae</taxon>
        <taxon>Ramlibacter</taxon>
    </lineage>
</organism>
<feature type="domain" description="SHSP" evidence="3">
    <location>
        <begin position="29"/>
        <end position="145"/>
    </location>
</feature>
<dbReference type="CDD" id="cd06464">
    <property type="entry name" value="ACD_sHsps-like"/>
    <property type="match status" value="1"/>
</dbReference>
<dbReference type="RefSeq" id="WP_135285739.1">
    <property type="nucleotide sequence ID" value="NZ_SMLL01000005.1"/>
</dbReference>
<evidence type="ECO:0000256" key="1">
    <source>
        <dbReference type="PROSITE-ProRule" id="PRU00285"/>
    </source>
</evidence>
<dbReference type="InterPro" id="IPR031107">
    <property type="entry name" value="Small_HSP"/>
</dbReference>
<protein>
    <submittedName>
        <fullName evidence="4">Hsp20/alpha crystallin family protein</fullName>
    </submittedName>
</protein>
<evidence type="ECO:0000313" key="4">
    <source>
        <dbReference type="EMBL" id="TFY98588.1"/>
    </source>
</evidence>
<dbReference type="PROSITE" id="PS01031">
    <property type="entry name" value="SHSP"/>
    <property type="match status" value="1"/>
</dbReference>
<dbReference type="Proteomes" id="UP000297564">
    <property type="component" value="Unassembled WGS sequence"/>
</dbReference>